<gene>
    <name evidence="1" type="ORF">M0811_05543</name>
</gene>
<protein>
    <submittedName>
        <fullName evidence="1">Uncharacterized protein</fullName>
    </submittedName>
</protein>
<dbReference type="EMBL" id="JAPDFW010000056">
    <property type="protein sequence ID" value="KAJ5077853.1"/>
    <property type="molecule type" value="Genomic_DNA"/>
</dbReference>
<keyword evidence="2" id="KW-1185">Reference proteome</keyword>
<proteinExistence type="predicted"/>
<dbReference type="Proteomes" id="UP001149090">
    <property type="component" value="Unassembled WGS sequence"/>
</dbReference>
<evidence type="ECO:0000313" key="1">
    <source>
        <dbReference type="EMBL" id="KAJ5077853.1"/>
    </source>
</evidence>
<reference evidence="1" key="1">
    <citation type="submission" date="2022-10" db="EMBL/GenBank/DDBJ databases">
        <title>Novel sulphate-reducing endosymbionts in the free-living metamonad Anaeramoeba.</title>
        <authorList>
            <person name="Jerlstrom-Hultqvist J."/>
            <person name="Cepicka I."/>
            <person name="Gallot-Lavallee L."/>
            <person name="Salas-Leiva D."/>
            <person name="Curtis B.A."/>
            <person name="Zahonova K."/>
            <person name="Pipaliya S."/>
            <person name="Dacks J."/>
            <person name="Roger A.J."/>
        </authorList>
    </citation>
    <scope>NUCLEOTIDE SEQUENCE</scope>
    <source>
        <strain evidence="1">BMAN</strain>
    </source>
</reference>
<evidence type="ECO:0000313" key="2">
    <source>
        <dbReference type="Proteomes" id="UP001149090"/>
    </source>
</evidence>
<organism evidence="1 2">
    <name type="scientific">Anaeramoeba ignava</name>
    <name type="common">Anaerobic marine amoeba</name>
    <dbReference type="NCBI Taxonomy" id="1746090"/>
    <lineage>
        <taxon>Eukaryota</taxon>
        <taxon>Metamonada</taxon>
        <taxon>Anaeramoebidae</taxon>
        <taxon>Anaeramoeba</taxon>
    </lineage>
</organism>
<dbReference type="AlphaFoldDB" id="A0A9Q0LRV2"/>
<sequence length="129" mass="15056">MDVKLLELEKQNLKLTEIVIDSQISSQITEFLAEKPRPSVQRRLSLYFQLFPQFFTGWTPQTNIEKGLFVPKKIQISNNLYIVLGKITGKKPKNIKRGISEYFKKNGMNQVANYDRTVSTFLRDDRKTN</sequence>
<accession>A0A9Q0LRV2</accession>
<comment type="caution">
    <text evidence="1">The sequence shown here is derived from an EMBL/GenBank/DDBJ whole genome shotgun (WGS) entry which is preliminary data.</text>
</comment>
<name>A0A9Q0LRV2_ANAIG</name>